<dbReference type="InterPro" id="IPR036249">
    <property type="entry name" value="Thioredoxin-like_sf"/>
</dbReference>
<keyword evidence="4" id="KW-1185">Reference proteome</keyword>
<gene>
    <name evidence="3" type="ORF">ACIBP5_26845</name>
</gene>
<dbReference type="SUPFAM" id="SSF52833">
    <property type="entry name" value="Thioredoxin-like"/>
    <property type="match status" value="1"/>
</dbReference>
<feature type="domain" description="Thioredoxin-like fold" evidence="2">
    <location>
        <begin position="53"/>
        <end position="207"/>
    </location>
</feature>
<feature type="chain" id="PRO_5046048819" evidence="1">
    <location>
        <begin position="21"/>
        <end position="215"/>
    </location>
</feature>
<keyword evidence="1" id="KW-0732">Signal</keyword>
<dbReference type="InterPro" id="IPR012336">
    <property type="entry name" value="Thioredoxin-like_fold"/>
</dbReference>
<evidence type="ECO:0000313" key="3">
    <source>
        <dbReference type="EMBL" id="MFI7443602.1"/>
    </source>
</evidence>
<evidence type="ECO:0000259" key="2">
    <source>
        <dbReference type="Pfam" id="PF13462"/>
    </source>
</evidence>
<dbReference type="Gene3D" id="3.40.30.10">
    <property type="entry name" value="Glutaredoxin"/>
    <property type="match status" value="1"/>
</dbReference>
<name>A0ABW8AC50_9ACTN</name>
<dbReference type="Proteomes" id="UP001612928">
    <property type="component" value="Unassembled WGS sequence"/>
</dbReference>
<sequence length="215" mass="22497">MKTRLAVAVVAACAALAVIAALGLTEPAGSSQGVRLVRQSDGSMVLADTGGTAPVLDLYEDYDCPVCKELHAQVDATIQRLAREGKVKVVFHPVTIFRDEPMRSNSVRAAAAARCVPEANWLAFRDELYGMQPAPHGVASGFTVEELVAAARKAGAAVDDCVASQTYAEAHLQESSRVRIDGTPTLVLDGRVLGGEAFDPKALEAAIVGEPGVTV</sequence>
<accession>A0ABW8AC50</accession>
<feature type="signal peptide" evidence="1">
    <location>
        <begin position="1"/>
        <end position="20"/>
    </location>
</feature>
<organism evidence="3 4">
    <name type="scientific">Nonomuraea indica</name>
    <dbReference type="NCBI Taxonomy" id="1581193"/>
    <lineage>
        <taxon>Bacteria</taxon>
        <taxon>Bacillati</taxon>
        <taxon>Actinomycetota</taxon>
        <taxon>Actinomycetes</taxon>
        <taxon>Streptosporangiales</taxon>
        <taxon>Streptosporangiaceae</taxon>
        <taxon>Nonomuraea</taxon>
    </lineage>
</organism>
<evidence type="ECO:0000313" key="4">
    <source>
        <dbReference type="Proteomes" id="UP001612928"/>
    </source>
</evidence>
<dbReference type="Pfam" id="PF13462">
    <property type="entry name" value="Thioredoxin_4"/>
    <property type="match status" value="1"/>
</dbReference>
<dbReference type="EMBL" id="JBITMB010000006">
    <property type="protein sequence ID" value="MFI7443602.1"/>
    <property type="molecule type" value="Genomic_DNA"/>
</dbReference>
<dbReference type="RefSeq" id="WP_101787910.1">
    <property type="nucleotide sequence ID" value="NZ_JBITMB010000006.1"/>
</dbReference>
<protein>
    <submittedName>
        <fullName evidence="3">DsbA family protein</fullName>
    </submittedName>
</protein>
<reference evidence="3 4" key="1">
    <citation type="submission" date="2024-10" db="EMBL/GenBank/DDBJ databases">
        <title>The Natural Products Discovery Center: Release of the First 8490 Sequenced Strains for Exploring Actinobacteria Biosynthetic Diversity.</title>
        <authorList>
            <person name="Kalkreuter E."/>
            <person name="Kautsar S.A."/>
            <person name="Yang D."/>
            <person name="Bader C.D."/>
            <person name="Teijaro C.N."/>
            <person name="Fluegel L."/>
            <person name="Davis C.M."/>
            <person name="Simpson J.R."/>
            <person name="Lauterbach L."/>
            <person name="Steele A.D."/>
            <person name="Gui C."/>
            <person name="Meng S."/>
            <person name="Li G."/>
            <person name="Viehrig K."/>
            <person name="Ye F."/>
            <person name="Su P."/>
            <person name="Kiefer A.F."/>
            <person name="Nichols A."/>
            <person name="Cepeda A.J."/>
            <person name="Yan W."/>
            <person name="Fan B."/>
            <person name="Jiang Y."/>
            <person name="Adhikari A."/>
            <person name="Zheng C.-J."/>
            <person name="Schuster L."/>
            <person name="Cowan T.M."/>
            <person name="Smanski M.J."/>
            <person name="Chevrette M.G."/>
            <person name="De Carvalho L.P.S."/>
            <person name="Shen B."/>
        </authorList>
    </citation>
    <scope>NUCLEOTIDE SEQUENCE [LARGE SCALE GENOMIC DNA]</scope>
    <source>
        <strain evidence="3 4">NPDC049503</strain>
    </source>
</reference>
<evidence type="ECO:0000256" key="1">
    <source>
        <dbReference type="SAM" id="SignalP"/>
    </source>
</evidence>
<dbReference type="CDD" id="cd02972">
    <property type="entry name" value="DsbA_family"/>
    <property type="match status" value="1"/>
</dbReference>
<proteinExistence type="predicted"/>
<comment type="caution">
    <text evidence="3">The sequence shown here is derived from an EMBL/GenBank/DDBJ whole genome shotgun (WGS) entry which is preliminary data.</text>
</comment>